<dbReference type="AlphaFoldDB" id="A0A0A7S8F9"/>
<gene>
    <name evidence="1" type="ORF">FPB0191_01750</name>
</gene>
<dbReference type="NCBIfam" id="TIGR03353">
    <property type="entry name" value="VI_chp_4"/>
    <property type="match status" value="1"/>
</dbReference>
<protein>
    <submittedName>
        <fullName evidence="1">Type VI secretion protein</fullName>
    </submittedName>
</protein>
<dbReference type="OrthoDB" id="9775333at2"/>
<organism evidence="1 2">
    <name type="scientific">Frischella perrara</name>
    <dbReference type="NCBI Taxonomy" id="1267021"/>
    <lineage>
        <taxon>Bacteria</taxon>
        <taxon>Pseudomonadati</taxon>
        <taxon>Pseudomonadota</taxon>
        <taxon>Gammaproteobacteria</taxon>
        <taxon>Orbales</taxon>
        <taxon>Orbaceae</taxon>
        <taxon>Frischella</taxon>
    </lineage>
</organism>
<accession>A0A0A7S8F9</accession>
<dbReference type="EMBL" id="CP009056">
    <property type="protein sequence ID" value="AJA45566.1"/>
    <property type="molecule type" value="Genomic_DNA"/>
</dbReference>
<dbReference type="Pfam" id="PF05936">
    <property type="entry name" value="T6SS_VasE"/>
    <property type="match status" value="1"/>
</dbReference>
<name>A0A0A7S8F9_FRIPE</name>
<dbReference type="Proteomes" id="UP000030901">
    <property type="component" value="Chromosome"/>
</dbReference>
<dbReference type="InterPro" id="IPR010263">
    <property type="entry name" value="T6SS_TssK"/>
</dbReference>
<sequence>MASKNRVIWKEGMSVSPQHFQQQQRHIDYLVSFKSEATINYGYGFSRLQLDLELLKLGRIGITEALGIMPDGTLFEIPYQDIQPQPIEIKQLTTSESKNIYLALPIMNEALSEVDSALELSSDSCRYKKTPIPVKDLHTKGGSYIQLDGAQLAPKIVQGSDDLNAYTILPLCRIKELRTDGTIILDEDFIPTISKVRAAPHLQNFLEEVANLVAERARQLSEKIGAPTQQGVAGIAEFLMLQLLNAAKPRYRHLAYTKMVHPETLYLILTQTCSELMTFTSESKIAIEFKQYNHDDLTNTFKDLILATRQALSIVLTPRAVSIPLSEQNGMFIGTIQDQELLKTANFVLAVKTQIPQEQLIRTFVQQTKIGSSLTIEKLVRVQLTGIPLVPLSAAPPQLPFHAGYTYFQLDTHAQSWEDIIKTNSIAFHVAGNFPELQLQFWAVRSK</sequence>
<reference evidence="1 2" key="1">
    <citation type="journal article" date="2014" name="Appl. Environ. Microbiol.">
        <title>Gut symbionts from distinct hosts exhibit genotoxic activity via divergent colibactin biosynthetic pathways.</title>
        <authorList>
            <person name="Engel P."/>
            <person name="Vizcaino M.I."/>
            <person name="Crawford J.M."/>
        </authorList>
    </citation>
    <scope>NUCLEOTIDE SEQUENCE [LARGE SCALE GENOMIC DNA]</scope>
    <source>
        <strain evidence="1 2">PEB0191</strain>
    </source>
</reference>
<dbReference type="RefSeq" id="WP_039105364.1">
    <property type="nucleotide sequence ID" value="NZ_CALYQC010000025.1"/>
</dbReference>
<evidence type="ECO:0000313" key="2">
    <source>
        <dbReference type="Proteomes" id="UP000030901"/>
    </source>
</evidence>
<proteinExistence type="predicted"/>
<keyword evidence="2" id="KW-1185">Reference proteome</keyword>
<evidence type="ECO:0000313" key="1">
    <source>
        <dbReference type="EMBL" id="AJA45566.1"/>
    </source>
</evidence>
<dbReference type="PANTHER" id="PTHR35566">
    <property type="entry name" value="BLR3599 PROTEIN"/>
    <property type="match status" value="1"/>
</dbReference>
<dbReference type="HOGENOM" id="CLU_031690_3_0_6"/>
<dbReference type="KEGG" id="fpp:FPB0191_01750"/>
<dbReference type="STRING" id="1267021.FPB0191_01750"/>
<dbReference type="PANTHER" id="PTHR35566:SF1">
    <property type="entry name" value="TYPE VI SECRETION SYSTEM BASEPLATE COMPONENT TSSK1"/>
    <property type="match status" value="1"/>
</dbReference>